<evidence type="ECO:0000313" key="3">
    <source>
        <dbReference type="EMBL" id="KKM57239.1"/>
    </source>
</evidence>
<dbReference type="EMBL" id="LAZR01011853">
    <property type="protein sequence ID" value="KKM57239.1"/>
    <property type="molecule type" value="Genomic_DNA"/>
</dbReference>
<proteinExistence type="inferred from homology"/>
<dbReference type="Gene3D" id="3.90.226.10">
    <property type="entry name" value="2-enoyl-CoA Hydratase, Chain A, domain 1"/>
    <property type="match status" value="1"/>
</dbReference>
<dbReference type="Pfam" id="PF00378">
    <property type="entry name" value="ECH_1"/>
    <property type="match status" value="1"/>
</dbReference>
<evidence type="ECO:0008006" key="4">
    <source>
        <dbReference type="Google" id="ProtNLM"/>
    </source>
</evidence>
<dbReference type="PANTHER" id="PTHR11941:SF54">
    <property type="entry name" value="ENOYL-COA HYDRATASE, MITOCHONDRIAL"/>
    <property type="match status" value="1"/>
</dbReference>
<comment type="caution">
    <text evidence="3">The sequence shown here is derived from an EMBL/GenBank/DDBJ whole genome shotgun (WGS) entry which is preliminary data.</text>
</comment>
<accession>A0A0F9IQA6</accession>
<protein>
    <recommendedName>
        <fullName evidence="4">3-hydroxybutyryl-CoA dehydratase</fullName>
    </recommendedName>
</protein>
<comment type="similarity">
    <text evidence="1">Belongs to the enoyl-CoA hydratase/isomerase family.</text>
</comment>
<dbReference type="InterPro" id="IPR001753">
    <property type="entry name" value="Enoyl-CoA_hydra/iso"/>
</dbReference>
<dbReference type="InterPro" id="IPR029045">
    <property type="entry name" value="ClpP/crotonase-like_dom_sf"/>
</dbReference>
<dbReference type="CDD" id="cd06558">
    <property type="entry name" value="crotonase-like"/>
    <property type="match status" value="1"/>
</dbReference>
<dbReference type="SUPFAM" id="SSF52096">
    <property type="entry name" value="ClpP/crotonase"/>
    <property type="match status" value="1"/>
</dbReference>
<reference evidence="3" key="1">
    <citation type="journal article" date="2015" name="Nature">
        <title>Complex archaea that bridge the gap between prokaryotes and eukaryotes.</title>
        <authorList>
            <person name="Spang A."/>
            <person name="Saw J.H."/>
            <person name="Jorgensen S.L."/>
            <person name="Zaremba-Niedzwiedzka K."/>
            <person name="Martijn J."/>
            <person name="Lind A.E."/>
            <person name="van Eijk R."/>
            <person name="Schleper C."/>
            <person name="Guy L."/>
            <person name="Ettema T.J."/>
        </authorList>
    </citation>
    <scope>NUCLEOTIDE SEQUENCE</scope>
</reference>
<evidence type="ECO:0000256" key="1">
    <source>
        <dbReference type="ARBA" id="ARBA00005254"/>
    </source>
</evidence>
<dbReference type="GO" id="GO:0006635">
    <property type="term" value="P:fatty acid beta-oxidation"/>
    <property type="evidence" value="ECO:0007669"/>
    <property type="project" value="TreeGrafter"/>
</dbReference>
<dbReference type="Gene3D" id="1.10.12.10">
    <property type="entry name" value="Lyase 2-enoyl-coa Hydratase, Chain A, domain 2"/>
    <property type="match status" value="1"/>
</dbReference>
<organism evidence="3">
    <name type="scientific">marine sediment metagenome</name>
    <dbReference type="NCBI Taxonomy" id="412755"/>
    <lineage>
        <taxon>unclassified sequences</taxon>
        <taxon>metagenomes</taxon>
        <taxon>ecological metagenomes</taxon>
    </lineage>
</organism>
<name>A0A0F9IQA6_9ZZZZ</name>
<dbReference type="AlphaFoldDB" id="A0A0F9IQA6"/>
<evidence type="ECO:0000256" key="2">
    <source>
        <dbReference type="ARBA" id="ARBA00023239"/>
    </source>
</evidence>
<keyword evidence="2" id="KW-0456">Lyase</keyword>
<gene>
    <name evidence="3" type="ORF">LCGC14_1550790</name>
</gene>
<dbReference type="FunFam" id="1.10.12.10:FF:000001">
    <property type="entry name" value="Probable enoyl-CoA hydratase, mitochondrial"/>
    <property type="match status" value="1"/>
</dbReference>
<dbReference type="InterPro" id="IPR014748">
    <property type="entry name" value="Enoyl-CoA_hydra_C"/>
</dbReference>
<dbReference type="PANTHER" id="PTHR11941">
    <property type="entry name" value="ENOYL-COA HYDRATASE-RELATED"/>
    <property type="match status" value="1"/>
</dbReference>
<dbReference type="FunFam" id="3.90.226.10:FF:000009">
    <property type="entry name" value="Carnitinyl-CoA dehydratase"/>
    <property type="match status" value="1"/>
</dbReference>
<sequence length="259" mass="28408">MYKTLIYEKKDNIGLLTINRPEKMNAISQELIAELSLLLDDIENDDELRVIVITGAGDKAFVAGADINELVDRDARSGRRISRERQEIFSRIENLHVPVIAAINGYALGGGLELALACSIRVCSEKAQFGAPEVKLGIIPGDGGTQRLPRLVGQGRAMEMIITGDFIDAQEAYRIGLVNKVFPSEKLKEEAMELAKKIASRPPLAVRYAKEAVNRSQEGDTASGFALESYLHALSCTTEDKKEGVSAFLEKRKGKFKGK</sequence>
<dbReference type="GO" id="GO:0016836">
    <property type="term" value="F:hydro-lyase activity"/>
    <property type="evidence" value="ECO:0007669"/>
    <property type="project" value="UniProtKB-ARBA"/>
</dbReference>